<dbReference type="Gene3D" id="3.30.200.20">
    <property type="entry name" value="Phosphorylase Kinase, domain 1"/>
    <property type="match status" value="1"/>
</dbReference>
<dbReference type="InterPro" id="IPR011009">
    <property type="entry name" value="Kinase-like_dom_sf"/>
</dbReference>
<reference evidence="8" key="1">
    <citation type="submission" date="2024-03" db="EMBL/GenBank/DDBJ databases">
        <authorList>
            <consortium name="ELIXIR-Norway"/>
            <consortium name="Elixir Norway"/>
        </authorList>
    </citation>
    <scope>NUCLEOTIDE SEQUENCE</scope>
</reference>
<proteinExistence type="predicted"/>
<dbReference type="EMBL" id="OZ023716">
    <property type="protein sequence ID" value="CAK9864943.1"/>
    <property type="molecule type" value="Genomic_DNA"/>
</dbReference>
<organism evidence="8 9">
    <name type="scientific">Sphagnum jensenii</name>
    <dbReference type="NCBI Taxonomy" id="128206"/>
    <lineage>
        <taxon>Eukaryota</taxon>
        <taxon>Viridiplantae</taxon>
        <taxon>Streptophyta</taxon>
        <taxon>Embryophyta</taxon>
        <taxon>Bryophyta</taxon>
        <taxon>Sphagnophytina</taxon>
        <taxon>Sphagnopsida</taxon>
        <taxon>Sphagnales</taxon>
        <taxon>Sphagnaceae</taxon>
        <taxon>Sphagnum</taxon>
    </lineage>
</organism>
<accession>A0ABP1AR06</accession>
<feature type="binding site" evidence="5">
    <location>
        <position position="586"/>
    </location>
    <ligand>
        <name>ATP</name>
        <dbReference type="ChEBI" id="CHEBI:30616"/>
    </ligand>
</feature>
<keyword evidence="3" id="KW-0418">Kinase</keyword>
<protein>
    <recommendedName>
        <fullName evidence="7">Protein kinase domain-containing protein</fullName>
    </recommendedName>
</protein>
<evidence type="ECO:0000313" key="8">
    <source>
        <dbReference type="EMBL" id="CAK9864943.1"/>
    </source>
</evidence>
<evidence type="ECO:0000256" key="6">
    <source>
        <dbReference type="SAM" id="Coils"/>
    </source>
</evidence>
<feature type="binding site" evidence="5">
    <location>
        <position position="221"/>
    </location>
    <ligand>
        <name>ATP</name>
        <dbReference type="ChEBI" id="CHEBI:30616"/>
    </ligand>
</feature>
<evidence type="ECO:0000256" key="2">
    <source>
        <dbReference type="ARBA" id="ARBA00022741"/>
    </source>
</evidence>
<dbReference type="InterPro" id="IPR052059">
    <property type="entry name" value="CR_Ser/Thr_kinase"/>
</dbReference>
<evidence type="ECO:0000259" key="7">
    <source>
        <dbReference type="PROSITE" id="PS50011"/>
    </source>
</evidence>
<feature type="coiled-coil region" evidence="6">
    <location>
        <begin position="112"/>
        <end position="157"/>
    </location>
</feature>
<dbReference type="PROSITE" id="PS00108">
    <property type="entry name" value="PROTEIN_KINASE_ST"/>
    <property type="match status" value="2"/>
</dbReference>
<evidence type="ECO:0000256" key="3">
    <source>
        <dbReference type="ARBA" id="ARBA00022777"/>
    </source>
</evidence>
<dbReference type="CDD" id="cd14066">
    <property type="entry name" value="STKc_IRAK"/>
    <property type="match status" value="1"/>
</dbReference>
<dbReference type="SMART" id="SM00220">
    <property type="entry name" value="S_TKc"/>
    <property type="match status" value="2"/>
</dbReference>
<evidence type="ECO:0000256" key="5">
    <source>
        <dbReference type="PROSITE-ProRule" id="PRU10141"/>
    </source>
</evidence>
<dbReference type="InterPro" id="IPR017441">
    <property type="entry name" value="Protein_kinase_ATP_BS"/>
</dbReference>
<dbReference type="Proteomes" id="UP001497522">
    <property type="component" value="Chromosome 15"/>
</dbReference>
<keyword evidence="1" id="KW-0808">Transferase</keyword>
<gene>
    <name evidence="8" type="ORF">CSSPJE1EN2_LOCUS7938</name>
</gene>
<keyword evidence="9" id="KW-1185">Reference proteome</keyword>
<keyword evidence="2 5" id="KW-0547">Nucleotide-binding</keyword>
<feature type="domain" description="Protein kinase" evidence="7">
    <location>
        <begin position="194"/>
        <end position="478"/>
    </location>
</feature>
<dbReference type="PROSITE" id="PS50011">
    <property type="entry name" value="PROTEIN_KINASE_DOM"/>
    <property type="match status" value="2"/>
</dbReference>
<dbReference type="Gene3D" id="1.10.510.10">
    <property type="entry name" value="Transferase(Phosphotransferase) domain 1"/>
    <property type="match status" value="2"/>
</dbReference>
<dbReference type="SUPFAM" id="SSF56112">
    <property type="entry name" value="Protein kinase-like (PK-like)"/>
    <property type="match status" value="2"/>
</dbReference>
<dbReference type="Pfam" id="PF00069">
    <property type="entry name" value="Pkinase"/>
    <property type="match status" value="2"/>
</dbReference>
<feature type="domain" description="Protein kinase" evidence="7">
    <location>
        <begin position="558"/>
        <end position="834"/>
    </location>
</feature>
<evidence type="ECO:0000256" key="4">
    <source>
        <dbReference type="ARBA" id="ARBA00022840"/>
    </source>
</evidence>
<evidence type="ECO:0000313" key="9">
    <source>
        <dbReference type="Proteomes" id="UP001497522"/>
    </source>
</evidence>
<dbReference type="InterPro" id="IPR008271">
    <property type="entry name" value="Ser/Thr_kinase_AS"/>
</dbReference>
<evidence type="ECO:0000256" key="1">
    <source>
        <dbReference type="ARBA" id="ARBA00022679"/>
    </source>
</evidence>
<keyword evidence="4 5" id="KW-0067">ATP-binding</keyword>
<dbReference type="PROSITE" id="PS00107">
    <property type="entry name" value="PROTEIN_KINASE_ATP"/>
    <property type="match status" value="2"/>
</dbReference>
<keyword evidence="6" id="KW-0175">Coiled coil</keyword>
<sequence>MDLDQIQLNKHLCTYLRKRLIKTRNVLENRTLFRGARNSSQQRALTEVDLVMKRAEDLESKCMCKQSSWLDAAITLADIKEEVLEIVLDLCFWTSMLKVAVADSDTEESKVVRSTAKAVKKHEDLLQKLLEEGSSLQKAASDDRDHLLAKLEKVKKEHASRSTVDEYILSLYLWSRIKEDDRFAANVESKQLKVRPGILLGSGASGHVSEVTWLQQKCALKVLKVVDEKEATILRGCNHPHIVQFLWYWEHQRKSHILMEWMPTDLYTHIQGQVEKNGGKPFQLHVAIDIMLQIAKAMRYLHSKKPRKIVHRDLKTTNILVQPNINNAEGYVLVKLADFGTSKFYNRTETPSVQTSDKGTTMYAAPEVFKQKPVRANNTSKFPPKADVWSFAMVCSEILTGKVPFNGILRATLHDDIKRLGIRPDLPPDGPRDLHFCITSCWDQNPTKRPTFVEVCKMLKLAKAASLGITRLDVHKLLFSPNYPTLANPKNRLDLNMPLTSDKPTSSQPWSSLLPKKFLHFGWTKRKTLAGLPSTTQPQPLHTTLYSYKELEIATNNFDKKLKLGEGGFGVVYKGVLPNGEQVAVKCLRMDISSNFSDDQFRNEVGIMGRIFHRNIVELKGYCIHAKTKFLVHEFVENGSLAETLFEGKGNQVMDWPTRQNICLEVANGLQYLHEGVQPLIIHRDIKASNILLDKDLHAKIADFDVARIFKEDETATTQHIVGTMGYLAPEYATRGLVSEKIDIYSLGVLLLEIVSGRRSIVRGMKKHMFLIQWAYELNENNNLLELVDSRLNIEDNQMILNVIHVGLLCVQIDPSLRPSMARVVAMLKSEVELESWENVKVSKTSYSNQYLNSEGSTETYLSSEGSTKIVENPNLTRNNIEWNSNLFENPMHDLSTISLKANQLKEETTMELAKCIMVHYEARGASAPPPRQRFSNQSLFAMRSHEELQARMNELEGKVNVMCLELKRMRKLLITK</sequence>
<dbReference type="InterPro" id="IPR000719">
    <property type="entry name" value="Prot_kinase_dom"/>
</dbReference>
<name>A0ABP1AR06_9BRYO</name>
<dbReference type="PANTHER" id="PTHR47973">
    <property type="entry name" value="CYSTEINE-RICH RECEPTOR-LIKE PROTEIN KINASE 3"/>
    <property type="match status" value="1"/>
</dbReference>